<dbReference type="Proteomes" id="UP000549971">
    <property type="component" value="Unassembled WGS sequence"/>
</dbReference>
<evidence type="ECO:0000313" key="1">
    <source>
        <dbReference type="EMBL" id="MBB5837776.1"/>
    </source>
</evidence>
<dbReference type="RefSeq" id="WP_184798053.1">
    <property type="nucleotide sequence ID" value="NZ_JACHMY010000001.1"/>
</dbReference>
<dbReference type="AlphaFoldDB" id="A0A7W9J8X4"/>
<sequence length="231" mass="24450">MEKLMCPGSDESDDYVDPPGTVDEIDKTEAQRVAESLPNTLIDMVGGLAYLTPSAQELALQAIGPGSRLVLEALEIVTPGQLGGLTTLGEAVVRLLARAPGEADRVVVSLRHRGVRRVGRVVADDDLERAVASTGIVAEQDGQRRATYHLAPEGDQGSNEPGAQVMAAKVGSNVILWQTAGPLTAVTVNTMDELPHGGQPVLIPNPEDLPPSRVLRDHIGLVDPDDVDDEH</sequence>
<name>A0A7W9J8X4_9ACTN</name>
<proteinExistence type="predicted"/>
<gene>
    <name evidence="1" type="ORF">HDA39_004510</name>
</gene>
<comment type="caution">
    <text evidence="1">The sequence shown here is derived from an EMBL/GenBank/DDBJ whole genome shotgun (WGS) entry which is preliminary data.</text>
</comment>
<keyword evidence="2" id="KW-1185">Reference proteome</keyword>
<evidence type="ECO:0000313" key="2">
    <source>
        <dbReference type="Proteomes" id="UP000549971"/>
    </source>
</evidence>
<protein>
    <submittedName>
        <fullName evidence="1">Uncharacterized protein</fullName>
    </submittedName>
</protein>
<reference evidence="1 2" key="1">
    <citation type="submission" date="2020-08" db="EMBL/GenBank/DDBJ databases">
        <title>Sequencing the genomes of 1000 actinobacteria strains.</title>
        <authorList>
            <person name="Klenk H.-P."/>
        </authorList>
    </citation>
    <scope>NUCLEOTIDE SEQUENCE [LARGE SCALE GENOMIC DNA]</scope>
    <source>
        <strain evidence="1 2">DSM 28967</strain>
    </source>
</reference>
<dbReference type="EMBL" id="JACHMY010000001">
    <property type="protein sequence ID" value="MBB5837776.1"/>
    <property type="molecule type" value="Genomic_DNA"/>
</dbReference>
<organism evidence="1 2">
    <name type="scientific">Kribbella italica</name>
    <dbReference type="NCBI Taxonomy" id="1540520"/>
    <lineage>
        <taxon>Bacteria</taxon>
        <taxon>Bacillati</taxon>
        <taxon>Actinomycetota</taxon>
        <taxon>Actinomycetes</taxon>
        <taxon>Propionibacteriales</taxon>
        <taxon>Kribbellaceae</taxon>
        <taxon>Kribbella</taxon>
    </lineage>
</organism>
<accession>A0A7W9J8X4</accession>